<feature type="signal peptide" evidence="2">
    <location>
        <begin position="1"/>
        <end position="24"/>
    </location>
</feature>
<dbReference type="PANTHER" id="PTHR15020">
    <property type="entry name" value="FLAVIN REDUCTASE-RELATED"/>
    <property type="match status" value="1"/>
</dbReference>
<evidence type="ECO:0000313" key="4">
    <source>
        <dbReference type="EMBL" id="EWM29318.1"/>
    </source>
</evidence>
<organism evidence="4 5">
    <name type="scientific">Nannochloropsis gaditana</name>
    <dbReference type="NCBI Taxonomy" id="72520"/>
    <lineage>
        <taxon>Eukaryota</taxon>
        <taxon>Sar</taxon>
        <taxon>Stramenopiles</taxon>
        <taxon>Ochrophyta</taxon>
        <taxon>Eustigmatophyceae</taxon>
        <taxon>Eustigmatales</taxon>
        <taxon>Monodopsidaceae</taxon>
        <taxon>Nannochloropsis</taxon>
    </lineage>
</organism>
<evidence type="ECO:0000256" key="2">
    <source>
        <dbReference type="SAM" id="SignalP"/>
    </source>
</evidence>
<keyword evidence="5" id="KW-1185">Reference proteome</keyword>
<reference evidence="4 5" key="1">
    <citation type="journal article" date="2014" name="Mol. Plant">
        <title>Chromosome Scale Genome Assembly and Transcriptome Profiling of Nannochloropsis gaditana in Nitrogen Depletion.</title>
        <authorList>
            <person name="Corteggiani Carpinelli E."/>
            <person name="Telatin A."/>
            <person name="Vitulo N."/>
            <person name="Forcato C."/>
            <person name="D'Angelo M."/>
            <person name="Schiavon R."/>
            <person name="Vezzi A."/>
            <person name="Giacometti G.M."/>
            <person name="Morosinotto T."/>
            <person name="Valle G."/>
        </authorList>
    </citation>
    <scope>NUCLEOTIDE SEQUENCE [LARGE SCALE GENOMIC DNA]</scope>
    <source>
        <strain evidence="4 5">B-31</strain>
    </source>
</reference>
<feature type="region of interest" description="Disordered" evidence="1">
    <location>
        <begin position="32"/>
        <end position="51"/>
    </location>
</feature>
<feature type="region of interest" description="Disordered" evidence="1">
    <location>
        <begin position="61"/>
        <end position="116"/>
    </location>
</feature>
<dbReference type="Pfam" id="PF05368">
    <property type="entry name" value="NmrA"/>
    <property type="match status" value="1"/>
</dbReference>
<dbReference type="SUPFAM" id="SSF51735">
    <property type="entry name" value="NAD(P)-binding Rossmann-fold domains"/>
    <property type="match status" value="1"/>
</dbReference>
<dbReference type="PANTHER" id="PTHR15020:SF50">
    <property type="entry name" value="UPF0659 PROTEIN YMR090W"/>
    <property type="match status" value="1"/>
</dbReference>
<evidence type="ECO:0000256" key="1">
    <source>
        <dbReference type="SAM" id="MobiDB-lite"/>
    </source>
</evidence>
<dbReference type="Proteomes" id="UP000019335">
    <property type="component" value="Chromosome 3"/>
</dbReference>
<feature type="region of interest" description="Disordered" evidence="1">
    <location>
        <begin position="127"/>
        <end position="146"/>
    </location>
</feature>
<dbReference type="AlphaFoldDB" id="W7U0L3"/>
<feature type="chain" id="PRO_5004904802" evidence="2">
    <location>
        <begin position="25"/>
        <end position="637"/>
    </location>
</feature>
<keyword evidence="2" id="KW-0732">Signal</keyword>
<dbReference type="Gene3D" id="3.40.50.720">
    <property type="entry name" value="NAD(P)-binding Rossmann-like Domain"/>
    <property type="match status" value="2"/>
</dbReference>
<evidence type="ECO:0000313" key="5">
    <source>
        <dbReference type="Proteomes" id="UP000019335"/>
    </source>
</evidence>
<proteinExistence type="predicted"/>
<comment type="caution">
    <text evidence="4">The sequence shown here is derived from an EMBL/GenBank/DDBJ whole genome shotgun (WGS) entry which is preliminary data.</text>
</comment>
<feature type="compositionally biased region" description="Low complexity" evidence="1">
    <location>
        <begin position="66"/>
        <end position="78"/>
    </location>
</feature>
<feature type="domain" description="NmrA-like" evidence="3">
    <location>
        <begin position="205"/>
        <end position="279"/>
    </location>
</feature>
<feature type="compositionally biased region" description="Polar residues" evidence="1">
    <location>
        <begin position="32"/>
        <end position="49"/>
    </location>
</feature>
<feature type="compositionally biased region" description="Basic and acidic residues" evidence="1">
    <location>
        <begin position="130"/>
        <end position="146"/>
    </location>
</feature>
<dbReference type="InterPro" id="IPR008030">
    <property type="entry name" value="NmrA-like"/>
</dbReference>
<name>W7U0L3_9STRA</name>
<dbReference type="InterPro" id="IPR036291">
    <property type="entry name" value="NAD(P)-bd_dom_sf"/>
</dbReference>
<dbReference type="OrthoDB" id="10254221at2759"/>
<accession>W7U0L3</accession>
<sequence length="637" mass="68343">MQRSVQAAFLACILTASYIDLGHAFVFPSSRPQSTPCSIVSTSPYTASPDSRARITIAPSWMVPPSSSSSSSSSTSSSPAAGVTQEKSNRRGGSPASPSTKNSEAPAPGEEESNPPAVDVGIAKALAKPSESRAAELRQAKEAERTKNKKFLNPIEIPIKAGRAARRALESLGQVEEPAPKNPEDYRLYFDKKFMYAIPAPGEKTPTVLVVGATGDIGRQVVRKLILKGYRVQVLVRNLYSTTLNLLGTGVSYVKGDLSDLSSLRTACDGADKVVYVAQAREDGDARTVEYLGLRNLAQAFQDTRVSDAGKRVATKRTLFKFRKPADRGVWAVATPSAEGAEGAWTVQDERSGRPAFVGSLPVGPGGSIVLESKKLGLNLSKFGGLLMLFKAQGDAQTSFRFVIRTSAYAEQGVQYEIALPLVRNRFTAFRMNFRDFVPMKDGTPYAGVLGGLGGVTALDPGDVKQFAVMAVREGGAAAGVDAAVANPAFALTMEGIKVFRAREQADVVLLSSSDITPKTALKSLSEMERDPASFERVERGNYYRAQGELAMKNAGLAYCIVRISDFTSSPTEGRPLSVSRSGNNMGLISRPDAATVLINCLFNPTVCNTEIYASENPRYGDRDIQRLLNELVELPL</sequence>
<protein>
    <submittedName>
        <fullName evidence="4">NAD(P)-binding domain protein</fullName>
    </submittedName>
</protein>
<evidence type="ECO:0000259" key="3">
    <source>
        <dbReference type="Pfam" id="PF05368"/>
    </source>
</evidence>
<dbReference type="EMBL" id="AZIL01000171">
    <property type="protein sequence ID" value="EWM29318.1"/>
    <property type="molecule type" value="Genomic_DNA"/>
</dbReference>
<gene>
    <name evidence="4" type="ORF">Naga_100136g18</name>
</gene>